<protein>
    <submittedName>
        <fullName evidence="1">Uncharacterized protein</fullName>
    </submittedName>
</protein>
<sequence>MLDFRHYIPKLYARAGAPTAGLIPTTTTAMSVTSTAVRASSTAVRATTAAVVSTSAKAATTTSLKLNTPIISSTTSLARDVVTSASSKASLVIQTPRTSTTSSSSPTTTSTRTSSTLASTSSSVRITTSTTVSSTSQSSSRFSTTTTSSSTNNILSSAAATSTSKSSSGISGGAIAGIIIGVLIVGLVAVVFLYRMIQRRRRANRRMTGNLQAWTDRTSYFSASGTGGAGISGGLAGREEQEMGAGQVPFREVQDKDQDGGPWVLEEKGTYHEPIMMAAVPAGNAYDQQQQHGQQAYPQPYPQQTQPQTYQPYSPKHQQSQPQPYGQTLTPHTPTHLSQPQGYPVTPSPGPGTPNTFGGVASPTPSGSSGMFPAPAVAQTQGQGQVIQDGMNVVVRQGFIRTLEDELVIAPGDNLFVVQAYDDGWCLCRSVHNEQGVVPQSCLSPVGATSSFSAEAAKRTSIVPTIQMPLPAVVVSGDGGMDEVLAPMMQRSAAATEEEEQMKTLAPPLSRSETTRSLAVSERSERRSSLFLNAAAAGLYLQQNLTPTY</sequence>
<proteinExistence type="predicted"/>
<comment type="caution">
    <text evidence="1">The sequence shown here is derived from an EMBL/GenBank/DDBJ whole genome shotgun (WGS) entry which is preliminary data.</text>
</comment>
<evidence type="ECO:0000313" key="1">
    <source>
        <dbReference type="EMBL" id="KAJ9124756.1"/>
    </source>
</evidence>
<dbReference type="Proteomes" id="UP001234202">
    <property type="component" value="Unassembled WGS sequence"/>
</dbReference>
<gene>
    <name evidence="1" type="ORF">QFC24_003124</name>
</gene>
<dbReference type="EMBL" id="JASBWV010000009">
    <property type="protein sequence ID" value="KAJ9124756.1"/>
    <property type="molecule type" value="Genomic_DNA"/>
</dbReference>
<keyword evidence="2" id="KW-1185">Reference proteome</keyword>
<reference evidence="1" key="1">
    <citation type="submission" date="2023-04" db="EMBL/GenBank/DDBJ databases">
        <title>Draft Genome sequencing of Naganishia species isolated from polar environments using Oxford Nanopore Technology.</title>
        <authorList>
            <person name="Leo P."/>
            <person name="Venkateswaran K."/>
        </authorList>
    </citation>
    <scope>NUCLEOTIDE SEQUENCE</scope>
    <source>
        <strain evidence="1">DBVPG 5303</strain>
    </source>
</reference>
<evidence type="ECO:0000313" key="2">
    <source>
        <dbReference type="Proteomes" id="UP001234202"/>
    </source>
</evidence>
<organism evidence="1 2">
    <name type="scientific">Naganishia onofrii</name>
    <dbReference type="NCBI Taxonomy" id="1851511"/>
    <lineage>
        <taxon>Eukaryota</taxon>
        <taxon>Fungi</taxon>
        <taxon>Dikarya</taxon>
        <taxon>Basidiomycota</taxon>
        <taxon>Agaricomycotina</taxon>
        <taxon>Tremellomycetes</taxon>
        <taxon>Filobasidiales</taxon>
        <taxon>Filobasidiaceae</taxon>
        <taxon>Naganishia</taxon>
    </lineage>
</organism>
<name>A0ACC2XN06_9TREE</name>
<accession>A0ACC2XN06</accession>